<dbReference type="PANTHER" id="PTHR46233">
    <property type="entry name" value="HYDROXYACYLGLUTATHIONE HYDROLASE GLOC"/>
    <property type="match status" value="1"/>
</dbReference>
<accession>A0ABT4IEQ5</accession>
<dbReference type="CDD" id="cd06262">
    <property type="entry name" value="metallo-hydrolase-like_MBL-fold"/>
    <property type="match status" value="1"/>
</dbReference>
<comment type="caution">
    <text evidence="6">The sequence shown here is derived from an EMBL/GenBank/DDBJ whole genome shotgun (WGS) entry which is preliminary data.</text>
</comment>
<dbReference type="Proteomes" id="UP001141422">
    <property type="component" value="Unassembled WGS sequence"/>
</dbReference>
<evidence type="ECO:0000259" key="5">
    <source>
        <dbReference type="SMART" id="SM00849"/>
    </source>
</evidence>
<evidence type="ECO:0000256" key="3">
    <source>
        <dbReference type="ARBA" id="ARBA00022801"/>
    </source>
</evidence>
<dbReference type="Pfam" id="PF00753">
    <property type="entry name" value="Lactamase_B"/>
    <property type="match status" value="1"/>
</dbReference>
<dbReference type="InterPro" id="IPR001279">
    <property type="entry name" value="Metallo-B-lactamas"/>
</dbReference>
<evidence type="ECO:0000256" key="1">
    <source>
        <dbReference type="ARBA" id="ARBA00001947"/>
    </source>
</evidence>
<dbReference type="PANTHER" id="PTHR46233:SF3">
    <property type="entry name" value="HYDROXYACYLGLUTATHIONE HYDROLASE GLOC"/>
    <property type="match status" value="1"/>
</dbReference>
<feature type="domain" description="Metallo-beta-lactamase" evidence="5">
    <location>
        <begin position="14"/>
        <end position="177"/>
    </location>
</feature>
<keyword evidence="3" id="KW-0378">Hydrolase</keyword>
<evidence type="ECO:0000256" key="4">
    <source>
        <dbReference type="ARBA" id="ARBA00022833"/>
    </source>
</evidence>
<evidence type="ECO:0000256" key="2">
    <source>
        <dbReference type="ARBA" id="ARBA00022723"/>
    </source>
</evidence>
<evidence type="ECO:0000313" key="7">
    <source>
        <dbReference type="Proteomes" id="UP001141422"/>
    </source>
</evidence>
<dbReference type="SUPFAM" id="SSF56281">
    <property type="entry name" value="Metallo-hydrolase/oxidoreductase"/>
    <property type="match status" value="1"/>
</dbReference>
<name>A0ABT4IEQ5_9EURY</name>
<proteinExistence type="predicted"/>
<keyword evidence="4" id="KW-0862">Zinc</keyword>
<reference evidence="6" key="1">
    <citation type="submission" date="2022-12" db="EMBL/GenBank/DDBJ databases">
        <title>Isolation and characterisation of novel Methanocorpusculum spp. from native Australian herbivores indicates the genus is ancestrally host-associated.</title>
        <authorList>
            <person name="Volmer J.G."/>
            <person name="Soo R.M."/>
            <person name="Evans P.N."/>
            <person name="Hoedt E.C."/>
            <person name="Astorga Alsina A.L."/>
            <person name="Woodcroft B.J."/>
            <person name="Tyson G.W."/>
            <person name="Hugenholtz P."/>
            <person name="Morrison M."/>
        </authorList>
    </citation>
    <scope>NUCLEOTIDE SEQUENCE</scope>
    <source>
        <strain evidence="6">MG</strain>
    </source>
</reference>
<gene>
    <name evidence="6" type="ORF">O0S10_03085</name>
</gene>
<protein>
    <submittedName>
        <fullName evidence="6">MBL fold metallo-hydrolase</fullName>
    </submittedName>
</protein>
<sequence length="200" mass="21514">MREPIRWLKEIGWRANSYICGNILVDASQPVTEVAPYKEQIDTIVLTHGHYDHMANLAALADLCEASVCIGEGDLAFLTDDALSLASHFGQHAPGLAAEPLADGDRIGEFTVIHTPGHTRGSICLYREEDGALIAGDTLFPHGSFGRTDLPTGSHADLTASINRLAALRIDSLWCGHDMPVPSGAMRDVLLSQAEVPKYG</sequence>
<keyword evidence="2" id="KW-0479">Metal-binding</keyword>
<dbReference type="EMBL" id="JAPTGB010000005">
    <property type="protein sequence ID" value="MCZ0860215.1"/>
    <property type="molecule type" value="Genomic_DNA"/>
</dbReference>
<comment type="cofactor">
    <cofactor evidence="1">
        <name>Zn(2+)</name>
        <dbReference type="ChEBI" id="CHEBI:29105"/>
    </cofactor>
</comment>
<organism evidence="6 7">
    <name type="scientific">Methanocorpusculum petauri</name>
    <dbReference type="NCBI Taxonomy" id="3002863"/>
    <lineage>
        <taxon>Archaea</taxon>
        <taxon>Methanobacteriati</taxon>
        <taxon>Methanobacteriota</taxon>
        <taxon>Stenosarchaea group</taxon>
        <taxon>Methanomicrobia</taxon>
        <taxon>Methanomicrobiales</taxon>
        <taxon>Methanocorpusculaceae</taxon>
        <taxon>Methanocorpusculum</taxon>
    </lineage>
</organism>
<dbReference type="Gene3D" id="3.60.15.10">
    <property type="entry name" value="Ribonuclease Z/Hydroxyacylglutathione hydrolase-like"/>
    <property type="match status" value="1"/>
</dbReference>
<evidence type="ECO:0000313" key="6">
    <source>
        <dbReference type="EMBL" id="MCZ0860215.1"/>
    </source>
</evidence>
<dbReference type="SMART" id="SM00849">
    <property type="entry name" value="Lactamase_B"/>
    <property type="match status" value="1"/>
</dbReference>
<dbReference type="InterPro" id="IPR051453">
    <property type="entry name" value="MBL_Glyoxalase_II"/>
</dbReference>
<keyword evidence="7" id="KW-1185">Reference proteome</keyword>
<dbReference type="RefSeq" id="WP_268924436.1">
    <property type="nucleotide sequence ID" value="NZ_JAPTGB010000005.1"/>
</dbReference>
<dbReference type="InterPro" id="IPR036866">
    <property type="entry name" value="RibonucZ/Hydroxyglut_hydro"/>
</dbReference>